<feature type="compositionally biased region" description="Basic residues" evidence="1">
    <location>
        <begin position="173"/>
        <end position="192"/>
    </location>
</feature>
<feature type="region of interest" description="Disordered" evidence="1">
    <location>
        <begin position="1"/>
        <end position="110"/>
    </location>
</feature>
<feature type="compositionally biased region" description="Low complexity" evidence="1">
    <location>
        <begin position="338"/>
        <end position="351"/>
    </location>
</feature>
<gene>
    <name evidence="2" type="ORF">AVDCRST_MAG65-319</name>
</gene>
<feature type="region of interest" description="Disordered" evidence="1">
    <location>
        <begin position="133"/>
        <end position="247"/>
    </location>
</feature>
<feature type="compositionally biased region" description="Basic residues" evidence="1">
    <location>
        <begin position="33"/>
        <end position="52"/>
    </location>
</feature>
<organism evidence="2">
    <name type="scientific">uncultured Solirubrobacteraceae bacterium</name>
    <dbReference type="NCBI Taxonomy" id="1162706"/>
    <lineage>
        <taxon>Bacteria</taxon>
        <taxon>Bacillati</taxon>
        <taxon>Actinomycetota</taxon>
        <taxon>Thermoleophilia</taxon>
        <taxon>Solirubrobacterales</taxon>
        <taxon>Solirubrobacteraceae</taxon>
        <taxon>environmental samples</taxon>
    </lineage>
</organism>
<accession>A0A6J4RB09</accession>
<dbReference type="AlphaFoldDB" id="A0A6J4RB09"/>
<feature type="non-terminal residue" evidence="2">
    <location>
        <position position="367"/>
    </location>
</feature>
<feature type="region of interest" description="Disordered" evidence="1">
    <location>
        <begin position="288"/>
        <end position="367"/>
    </location>
</feature>
<name>A0A6J4RB09_9ACTN</name>
<evidence type="ECO:0000313" key="2">
    <source>
        <dbReference type="EMBL" id="CAA9466282.1"/>
    </source>
</evidence>
<feature type="compositionally biased region" description="Basic and acidic residues" evidence="1">
    <location>
        <begin position="294"/>
        <end position="320"/>
    </location>
</feature>
<feature type="non-terminal residue" evidence="2">
    <location>
        <position position="1"/>
    </location>
</feature>
<feature type="compositionally biased region" description="Basic and acidic residues" evidence="1">
    <location>
        <begin position="357"/>
        <end position="367"/>
    </location>
</feature>
<proteinExistence type="predicted"/>
<feature type="compositionally biased region" description="Basic and acidic residues" evidence="1">
    <location>
        <begin position="138"/>
        <end position="150"/>
    </location>
</feature>
<sequence>VAAELSRGLVLPPRPARAAPARRARRRVDGADRRRRRGRTAARDRRRQHGRRAAREGAQDRDLHADDGAAVGRRRDARPHVRRDPVREDLGRRRARREALDLRVGPPLPRGLHRAAEQAVPGLPRRAVVPRAAAARAGDGEEVRDGHDAGGEEGGGGAHPAVRRERRLPLRDVRRHRIAGPGRRGARRRHGRSAGGRLAARRGRRPEDAVGARLRVPRRASRVAVPERAERRRRPPGERAGPPPAVGQLHALRLLGQVRSGRDHAGAGPPHGDQRLLRCHHLLHEAHAQAGGDGARERGGRRLGEVPARRLRQGRLDLPRRARPRGPAARDRQRADRPGAAPELAGLPADPQQRALPGREEEAAQDL</sequence>
<evidence type="ECO:0000256" key="1">
    <source>
        <dbReference type="SAM" id="MobiDB-lite"/>
    </source>
</evidence>
<feature type="compositionally biased region" description="Basic and acidic residues" evidence="1">
    <location>
        <begin position="53"/>
        <end position="67"/>
    </location>
</feature>
<feature type="compositionally biased region" description="Basic and acidic residues" evidence="1">
    <location>
        <begin position="78"/>
        <end position="101"/>
    </location>
</feature>
<reference evidence="2" key="1">
    <citation type="submission" date="2020-02" db="EMBL/GenBank/DDBJ databases">
        <authorList>
            <person name="Meier V. D."/>
        </authorList>
    </citation>
    <scope>NUCLEOTIDE SEQUENCE</scope>
    <source>
        <strain evidence="2">AVDCRST_MAG65</strain>
    </source>
</reference>
<protein>
    <submittedName>
        <fullName evidence="2">Uncharacterized protein</fullName>
    </submittedName>
</protein>
<dbReference type="EMBL" id="CADCVL010000054">
    <property type="protein sequence ID" value="CAA9466282.1"/>
    <property type="molecule type" value="Genomic_DNA"/>
</dbReference>
<feature type="compositionally biased region" description="Basic and acidic residues" evidence="1">
    <location>
        <begin position="328"/>
        <end position="337"/>
    </location>
</feature>